<evidence type="ECO:0000256" key="4">
    <source>
        <dbReference type="ARBA" id="ARBA00022723"/>
    </source>
</evidence>
<evidence type="ECO:0000259" key="5">
    <source>
        <dbReference type="PROSITE" id="PS51443"/>
    </source>
</evidence>
<dbReference type="InterPro" id="IPR040409">
    <property type="entry name" value="PCS-like"/>
</dbReference>
<dbReference type="SUPFAM" id="SSF54001">
    <property type="entry name" value="Cysteine proteinases"/>
    <property type="match status" value="1"/>
</dbReference>
<dbReference type="RefSeq" id="WP_254013075.1">
    <property type="nucleotide sequence ID" value="NZ_JAMZMM010000188.1"/>
</dbReference>
<keyword evidence="4" id="KW-0479">Metal-binding</keyword>
<name>A0AAE3GX98_9CYAN</name>
<dbReference type="EMBL" id="JAMZMM010000188">
    <property type="protein sequence ID" value="MCP2730312.1"/>
    <property type="molecule type" value="Genomic_DNA"/>
</dbReference>
<dbReference type="EC" id="2.3.2.15" evidence="1"/>
<dbReference type="InterPro" id="IPR038156">
    <property type="entry name" value="PCS_N_sf"/>
</dbReference>
<keyword evidence="3" id="KW-0808">Transferase</keyword>
<gene>
    <name evidence="6" type="ORF">NJ959_17920</name>
</gene>
<organism evidence="6 7">
    <name type="scientific">Limnofasciculus baicalensis BBK-W-15</name>
    <dbReference type="NCBI Taxonomy" id="2699891"/>
    <lineage>
        <taxon>Bacteria</taxon>
        <taxon>Bacillati</taxon>
        <taxon>Cyanobacteriota</taxon>
        <taxon>Cyanophyceae</taxon>
        <taxon>Coleofasciculales</taxon>
        <taxon>Coleofasciculaceae</taxon>
        <taxon>Limnofasciculus</taxon>
        <taxon>Limnofasciculus baicalensis</taxon>
    </lineage>
</organism>
<evidence type="ECO:0000256" key="3">
    <source>
        <dbReference type="ARBA" id="ARBA00022679"/>
    </source>
</evidence>
<keyword evidence="2" id="KW-0104">Cadmium</keyword>
<evidence type="ECO:0000313" key="7">
    <source>
        <dbReference type="Proteomes" id="UP001204953"/>
    </source>
</evidence>
<dbReference type="Pfam" id="PF05023">
    <property type="entry name" value="Phytochelatin"/>
    <property type="match status" value="1"/>
</dbReference>
<reference evidence="6" key="1">
    <citation type="submission" date="2022-06" db="EMBL/GenBank/DDBJ databases">
        <title>New cyanobacteria of genus Symplocastrum in benthos of Lake Baikal.</title>
        <authorList>
            <person name="Sorokovikova E."/>
            <person name="Tikhonova I."/>
            <person name="Krasnopeev A."/>
            <person name="Evseev P."/>
            <person name="Gladkikh A."/>
            <person name="Belykh O."/>
        </authorList>
    </citation>
    <scope>NUCLEOTIDE SEQUENCE</scope>
    <source>
        <strain evidence="6">BBK-W-15</strain>
    </source>
</reference>
<dbReference type="GO" id="GO:0010038">
    <property type="term" value="P:response to metal ion"/>
    <property type="evidence" value="ECO:0007669"/>
    <property type="project" value="InterPro"/>
</dbReference>
<accession>A0AAE3GX98</accession>
<evidence type="ECO:0000256" key="2">
    <source>
        <dbReference type="ARBA" id="ARBA00022539"/>
    </source>
</evidence>
<dbReference type="InterPro" id="IPR007719">
    <property type="entry name" value="PCS_N"/>
</dbReference>
<proteinExistence type="predicted"/>
<comment type="caution">
    <text evidence="6">The sequence shown here is derived from an EMBL/GenBank/DDBJ whole genome shotgun (WGS) entry which is preliminary data.</text>
</comment>
<feature type="domain" description="Peptidase C83" evidence="5">
    <location>
        <begin position="27"/>
        <end position="251"/>
    </location>
</feature>
<dbReference type="Proteomes" id="UP001204953">
    <property type="component" value="Unassembled WGS sequence"/>
</dbReference>
<evidence type="ECO:0000313" key="6">
    <source>
        <dbReference type="EMBL" id="MCP2730312.1"/>
    </source>
</evidence>
<dbReference type="GO" id="GO:0046872">
    <property type="term" value="F:metal ion binding"/>
    <property type="evidence" value="ECO:0007669"/>
    <property type="project" value="UniProtKB-KW"/>
</dbReference>
<dbReference type="Gene3D" id="3.90.70.30">
    <property type="entry name" value="Phytochelatin synthase, N-terminal domain"/>
    <property type="match status" value="1"/>
</dbReference>
<dbReference type="AlphaFoldDB" id="A0AAE3GX98"/>
<dbReference type="GO" id="GO:0016756">
    <property type="term" value="F:glutathione gamma-glutamylcysteinyltransferase activity"/>
    <property type="evidence" value="ECO:0007669"/>
    <property type="project" value="UniProtKB-EC"/>
</dbReference>
<dbReference type="GO" id="GO:0046938">
    <property type="term" value="P:phytochelatin biosynthetic process"/>
    <property type="evidence" value="ECO:0007669"/>
    <property type="project" value="InterPro"/>
</dbReference>
<dbReference type="PANTHER" id="PTHR33447">
    <property type="entry name" value="GLUTATHIONE GAMMA-GLUTAMYLCYSTEINYLTRANSFERASE"/>
    <property type="match status" value="1"/>
</dbReference>
<sequence>MNGSKYQKSLVKGILILLKPLILGFCLANGRLSAQTLAVSSNLISLNSAEGETLLIESKSRQDYLPLSIHFETQDNLAYCGVASMVMVLNTLSIPAPVAPEFGTYHIFTQNNIWNDRTEKILSSKVIARQGMTLEQLGQLLETYPVKAQVYHGDNVSLDEFRNLAIANLQDPNNFILVNYLRKAINQESGGHISPLAAYNEQTDRFLILDVSRYKYPPVWVKAEELWQGMKTIDAASGKMRGFVSIARQGE</sequence>
<protein>
    <recommendedName>
        <fullName evidence="1">glutathione gamma-glutamylcysteinyltransferase</fullName>
        <ecNumber evidence="1">2.3.2.15</ecNumber>
    </recommendedName>
</protein>
<dbReference type="PROSITE" id="PS51443">
    <property type="entry name" value="PCS"/>
    <property type="match status" value="1"/>
</dbReference>
<dbReference type="PANTHER" id="PTHR33447:SF20">
    <property type="entry name" value="GLUTATHIONE GAMMA-GLUTAMYLCYSTEINYLTRANSFERASE"/>
    <property type="match status" value="1"/>
</dbReference>
<evidence type="ECO:0000256" key="1">
    <source>
        <dbReference type="ARBA" id="ARBA00012468"/>
    </source>
</evidence>
<dbReference type="InterPro" id="IPR038765">
    <property type="entry name" value="Papain-like_cys_pep_sf"/>
</dbReference>
<keyword evidence="7" id="KW-1185">Reference proteome</keyword>